<evidence type="ECO:0000313" key="2">
    <source>
        <dbReference type="Proteomes" id="UP000615446"/>
    </source>
</evidence>
<protein>
    <submittedName>
        <fullName evidence="1">Uncharacterized protein</fullName>
    </submittedName>
</protein>
<name>A0A8H3KTH2_9GLOM</name>
<evidence type="ECO:0000313" key="1">
    <source>
        <dbReference type="EMBL" id="GES75597.1"/>
    </source>
</evidence>
<proteinExistence type="predicted"/>
<dbReference type="Proteomes" id="UP000615446">
    <property type="component" value="Unassembled WGS sequence"/>
</dbReference>
<gene>
    <name evidence="1" type="ORF">RCL2_000302400</name>
</gene>
<dbReference type="EMBL" id="BLAL01000016">
    <property type="protein sequence ID" value="GES75597.1"/>
    <property type="molecule type" value="Genomic_DNA"/>
</dbReference>
<reference evidence="1" key="1">
    <citation type="submission" date="2019-10" db="EMBL/GenBank/DDBJ databases">
        <title>Conservation and host-specific expression of non-tandemly repeated heterogenous ribosome RNA gene in arbuscular mycorrhizal fungi.</title>
        <authorList>
            <person name="Maeda T."/>
            <person name="Kobayashi Y."/>
            <person name="Nakagawa T."/>
            <person name="Ezawa T."/>
            <person name="Yamaguchi K."/>
            <person name="Bino T."/>
            <person name="Nishimoto Y."/>
            <person name="Shigenobu S."/>
            <person name="Kawaguchi M."/>
        </authorList>
    </citation>
    <scope>NUCLEOTIDE SEQUENCE</scope>
    <source>
        <strain evidence="1">HR1</strain>
    </source>
</reference>
<dbReference type="AlphaFoldDB" id="A0A8H3KTH2"/>
<sequence length="91" mass="10623">MIKILNLPLPVVPQDFVPKNKTKKKEKKPSAFDVYRLACIRTMQFFDINVQNPAVFISKSFYKEDEHIRSFCQLVAIEAYNMIKLDPSLET</sequence>
<comment type="caution">
    <text evidence="1">The sequence shown here is derived from an EMBL/GenBank/DDBJ whole genome shotgun (WGS) entry which is preliminary data.</text>
</comment>
<organism evidence="1 2">
    <name type="scientific">Rhizophagus clarus</name>
    <dbReference type="NCBI Taxonomy" id="94130"/>
    <lineage>
        <taxon>Eukaryota</taxon>
        <taxon>Fungi</taxon>
        <taxon>Fungi incertae sedis</taxon>
        <taxon>Mucoromycota</taxon>
        <taxon>Glomeromycotina</taxon>
        <taxon>Glomeromycetes</taxon>
        <taxon>Glomerales</taxon>
        <taxon>Glomeraceae</taxon>
        <taxon>Rhizophagus</taxon>
    </lineage>
</organism>
<accession>A0A8H3KTH2</accession>
<dbReference type="OrthoDB" id="2354277at2759"/>